<dbReference type="EMBL" id="AE014298">
    <property type="protein sequence ID" value="API61811.1"/>
    <property type="molecule type" value="Genomic_DNA"/>
</dbReference>
<reference evidence="1 3" key="2">
    <citation type="journal article" date="2002" name="Genome Biol.">
        <title>Finishing a whole-genome shotgun: release 3 of the Drosophila melanogaster euchromatic genome sequence.</title>
        <authorList>
            <person name="Celniker S.E."/>
            <person name="Wheeler D.A."/>
            <person name="Kronmiller B."/>
            <person name="Carlson J.W."/>
            <person name="Halpern A."/>
            <person name="Patel S."/>
            <person name="Adams M."/>
            <person name="Champe M."/>
            <person name="Dugan S.P."/>
            <person name="Frise E."/>
            <person name="Hodgson A."/>
            <person name="George R.A."/>
            <person name="Hoskins R.A."/>
            <person name="Laverty T."/>
            <person name="Muzny D.M."/>
            <person name="Nelson C.R."/>
            <person name="Pacleb J.M."/>
            <person name="Park S."/>
            <person name="Pfeiffer B.D."/>
            <person name="Richards S."/>
            <person name="Sodergren E.J."/>
            <person name="Svirskas R."/>
            <person name="Tabor P.E."/>
            <person name="Wan K."/>
            <person name="Stapleton M."/>
            <person name="Sutton G.G."/>
            <person name="Venter C."/>
            <person name="Weinstock G."/>
            <person name="Scherer S.E."/>
            <person name="Myers E.W."/>
            <person name="Gibbs R.A."/>
            <person name="Rubin G.M."/>
        </authorList>
    </citation>
    <scope>NUCLEOTIDE SEQUENCE [LARGE SCALE GENOMIC DNA]</scope>
    <source>
        <strain evidence="3">Berkeley</strain>
    </source>
</reference>
<name>A0A1Z1CH01_DROME</name>
<reference evidence="1 3" key="9">
    <citation type="journal article" date="2015" name="G3 (Bethesda)">
        <title>Gene Model Annotations for Drosophila melanogaster: Impact of High-Throughput Data.</title>
        <authorList>
            <consortium name="FlyBase Consortium"/>
            <person name="Matthews B.B."/>
            <person name="Dos Santos G."/>
            <person name="Crosby M.A."/>
            <person name="Emmert D.B."/>
            <person name="St Pierre S.E."/>
            <person name="Gramates L.S."/>
            <person name="Zhou P."/>
            <person name="Schroeder A.J."/>
            <person name="Falls K."/>
            <person name="Strelets V."/>
            <person name="Russo S.M."/>
            <person name="Gelbart W.M."/>
            <person name="null"/>
        </authorList>
    </citation>
    <scope>NUCLEOTIDE SEQUENCE [LARGE SCALE GENOMIC DNA]</scope>
    <source>
        <strain evidence="3">Berkeley</strain>
    </source>
</reference>
<accession>A0A1Z1CH01</accession>
<protein>
    <submittedName>
        <fullName evidence="1">Uncharacterized protein</fullName>
    </submittedName>
</protein>
<reference evidence="1 3" key="8">
    <citation type="journal article" date="2007" name="Science">
        <title>Sequence finishing and mapping of Drosophila melanogaster heterochromatin.</title>
        <authorList>
            <person name="Hoskins R.A."/>
            <person name="Carlson J.W."/>
            <person name="Kennedy C."/>
            <person name="Acevedo D."/>
            <person name="Evans-Holm M."/>
            <person name="Frise E."/>
            <person name="Wan K.H."/>
            <person name="Park S."/>
            <person name="Mendez-Lago M."/>
            <person name="Rossi F."/>
            <person name="Villasante A."/>
            <person name="Dimitri P."/>
            <person name="Karpen G.H."/>
            <person name="Celniker S.E."/>
        </authorList>
    </citation>
    <scope>NUCLEOTIDE SEQUENCE [LARGE SCALE GENOMIC DNA]</scope>
    <source>
        <strain evidence="3">Berkeley</strain>
    </source>
</reference>
<evidence type="ECO:0000313" key="1">
    <source>
        <dbReference type="EMBL" id="API61811.1"/>
    </source>
</evidence>
<dbReference type="AGR" id="FB:FBgn0284233"/>
<evidence type="ECO:0000313" key="2">
    <source>
        <dbReference type="FlyBase" id="FBgn0284233"/>
    </source>
</evidence>
<dbReference type="KEGG" id="dme:Dmel_CG46317"/>
<reference evidence="1 3" key="7">
    <citation type="journal article" date="2007" name="Science">
        <title>The Release 5.1 annotation of Drosophila melanogaster heterochromatin.</title>
        <authorList>
            <person name="Smith C.D."/>
            <person name="Shu S."/>
            <person name="Mungall C.J."/>
            <person name="Karpen G.H."/>
        </authorList>
    </citation>
    <scope>NUCLEOTIDE SEQUENCE [LARGE SCALE GENOMIC DNA]</scope>
    <source>
        <strain evidence="3">Berkeley</strain>
    </source>
</reference>
<reference evidence="1 3" key="1">
    <citation type="journal article" date="2000" name="Science">
        <title>The genome sequence of Drosophila melanogaster.</title>
        <authorList>
            <person name="Adams M.D."/>
            <person name="Celniker S.E."/>
            <person name="Holt R.A."/>
            <person name="Evans C.A."/>
            <person name="Gocayne J.D."/>
            <person name="Amanatides P.G."/>
            <person name="Scherer S.E."/>
            <person name="Li P.W."/>
            <person name="Hoskins R.A."/>
            <person name="Galle R.F."/>
            <person name="George R.A."/>
            <person name="Lewis S.E."/>
            <person name="Richards S."/>
            <person name="Ashburner M."/>
            <person name="Henderson S.N."/>
            <person name="Sutton G.G."/>
            <person name="Wortman J.R."/>
            <person name="Yandell M.D."/>
            <person name="Zhang Q."/>
            <person name="Chen L.X."/>
            <person name="Brandon R.C."/>
            <person name="Rogers Y.H."/>
            <person name="Blazej R.G."/>
            <person name="Champe M."/>
            <person name="Pfeiffer B.D."/>
            <person name="Wan K.H."/>
            <person name="Doyle C."/>
            <person name="Baxter E.G."/>
            <person name="Helt G."/>
            <person name="Nelson C.R."/>
            <person name="Gabor G.L."/>
            <person name="Abril J.F."/>
            <person name="Agbayani A."/>
            <person name="An H.J."/>
            <person name="Andrews-Pfannkoch C."/>
            <person name="Baldwin D."/>
            <person name="Ballew R.M."/>
            <person name="Basu A."/>
            <person name="Baxendale J."/>
            <person name="Bayraktaroglu L."/>
            <person name="Beasley E.M."/>
            <person name="Beeson K.Y."/>
            <person name="Benos P.V."/>
            <person name="Berman B.P."/>
            <person name="Bhandari D."/>
            <person name="Bolshakov S."/>
            <person name="Borkova D."/>
            <person name="Botchan M.R."/>
            <person name="Bouck J."/>
            <person name="Brokstein P."/>
            <person name="Brottier P."/>
            <person name="Burtis K.C."/>
            <person name="Busam D.A."/>
            <person name="Butler H."/>
            <person name="Cadieu E."/>
            <person name="Center A."/>
            <person name="Chandra I."/>
            <person name="Cherry J.M."/>
            <person name="Cawley S."/>
            <person name="Dahlke C."/>
            <person name="Davenport L.B."/>
            <person name="Davies P."/>
            <person name="de Pablos B."/>
            <person name="Delcher A."/>
            <person name="Deng Z."/>
            <person name="Mays A.D."/>
            <person name="Dew I."/>
            <person name="Dietz S.M."/>
            <person name="Dodson K."/>
            <person name="Doup L.E."/>
            <person name="Downes M."/>
            <person name="Dugan-Rocha S."/>
            <person name="Dunkov B.C."/>
            <person name="Dunn P."/>
            <person name="Durbin K.J."/>
            <person name="Evangelista C.C."/>
            <person name="Ferraz C."/>
            <person name="Ferriera S."/>
            <person name="Fleischmann W."/>
            <person name="Fosler C."/>
            <person name="Gabrielian A.E."/>
            <person name="Garg N.S."/>
            <person name="Gelbart W.M."/>
            <person name="Glasser K."/>
            <person name="Glodek A."/>
            <person name="Gong F."/>
            <person name="Gorrell J.H."/>
            <person name="Gu Z."/>
            <person name="Guan P."/>
            <person name="Harris M."/>
            <person name="Harris N.L."/>
            <person name="Harvey D."/>
            <person name="Heiman T.J."/>
            <person name="Hernandez J.R."/>
            <person name="Houck J."/>
            <person name="Hostin D."/>
            <person name="Houston K.A."/>
            <person name="Howland T.J."/>
            <person name="Wei M.H."/>
            <person name="Ibegwam C."/>
            <person name="Jalali M."/>
            <person name="Kalush F."/>
            <person name="Karpen G.H."/>
            <person name="Ke Z."/>
            <person name="Kennison J.A."/>
            <person name="Ketchum K.A."/>
            <person name="Kimmel B.E."/>
            <person name="Kodira C.D."/>
            <person name="Kraft C."/>
            <person name="Kravitz S."/>
            <person name="Kulp D."/>
            <person name="Lai Z."/>
            <person name="Lasko P."/>
            <person name="Lei Y."/>
            <person name="Levitsky A.A."/>
            <person name="Li J."/>
            <person name="Li Z."/>
            <person name="Liang Y."/>
            <person name="Lin X."/>
            <person name="Liu X."/>
            <person name="Mattei B."/>
            <person name="McIntosh T.C."/>
            <person name="McLeod M.P."/>
            <person name="McPherson D."/>
            <person name="Merkulov G."/>
            <person name="Milshina N.V."/>
            <person name="Mobarry C."/>
            <person name="Morris J."/>
            <person name="Moshrefi A."/>
            <person name="Mount S.M."/>
            <person name="Moy M."/>
            <person name="Murphy B."/>
            <person name="Murphy L."/>
            <person name="Muzny D.M."/>
            <person name="Nelson D.L."/>
            <person name="Nelson D.R."/>
            <person name="Nelson K.A."/>
            <person name="Nixon K."/>
            <person name="Nusskern D.R."/>
            <person name="Pacleb J.M."/>
            <person name="Palazzolo M."/>
            <person name="Pittman G.S."/>
            <person name="Pan S."/>
            <person name="Pollard J."/>
            <person name="Puri V."/>
            <person name="Reese M.G."/>
            <person name="Reinert K."/>
            <person name="Remington K."/>
            <person name="Saunders R.D."/>
            <person name="Scheeler F."/>
            <person name="Shen H."/>
            <person name="Shue B.C."/>
            <person name="Siden-Kiamos I."/>
            <person name="Simpson M."/>
            <person name="Skupski M.P."/>
            <person name="Smith T."/>
            <person name="Spier E."/>
            <person name="Spradling A.C."/>
            <person name="Stapleton M."/>
            <person name="Strong R."/>
            <person name="Sun E."/>
            <person name="Svirskas R."/>
            <person name="Tector C."/>
            <person name="Turner R."/>
            <person name="Venter E."/>
            <person name="Wang A.H."/>
            <person name="Wang X."/>
            <person name="Wang Z.Y."/>
            <person name="Wassarman D.A."/>
            <person name="Weinstock G.M."/>
            <person name="Weissenbach J."/>
            <person name="Williams S.M."/>
            <person name="WoodageT"/>
            <person name="Worley K.C."/>
            <person name="Wu D."/>
            <person name="Yang S."/>
            <person name="Yao Q.A."/>
            <person name="Ye J."/>
            <person name="Yeh R.F."/>
            <person name="Zaveri J.S."/>
            <person name="Zhan M."/>
            <person name="Zhang G."/>
            <person name="Zhao Q."/>
            <person name="Zheng L."/>
            <person name="Zheng X.H."/>
            <person name="Zhong F.N."/>
            <person name="Zhong W."/>
            <person name="Zhou X."/>
            <person name="Zhu S."/>
            <person name="Zhu X."/>
            <person name="Smith H.O."/>
            <person name="Gibbs R.A."/>
            <person name="Myers E.W."/>
            <person name="Rubin G.M."/>
            <person name="Venter J.C."/>
        </authorList>
    </citation>
    <scope>NUCLEOTIDE SEQUENCE [LARGE SCALE GENOMIC DNA]</scope>
    <source>
        <strain evidence="3">Berkeley</strain>
    </source>
</reference>
<dbReference type="InParanoid" id="A0A1Z1CH01"/>
<reference evidence="1 3" key="3">
    <citation type="journal article" date="2002" name="Genome Biol.">
        <title>Annotation of the Drosophila melanogaster euchromatic genome: a systematic review.</title>
        <authorList>
            <person name="Misra S."/>
            <person name="Crosby M.A."/>
            <person name="Mungall C.J."/>
            <person name="Matthews B.B."/>
            <person name="Campbell K.S."/>
            <person name="Hradecky P."/>
            <person name="Huang Y."/>
            <person name="Kaminker J.S."/>
            <person name="Millburn G.H."/>
            <person name="Prochnik S.E."/>
            <person name="Smith C.D."/>
            <person name="Tupy J.L."/>
            <person name="Whitfied E.J."/>
            <person name="Bayraktaroglu L."/>
            <person name="Berman B.P."/>
            <person name="Bettencourt B.R."/>
            <person name="Celniker S.E."/>
            <person name="de Grey A.D."/>
            <person name="Drysdale R.A."/>
            <person name="Harris N.L."/>
            <person name="Richter J."/>
            <person name="Russo S."/>
            <person name="Schroeder A.J."/>
            <person name="Shu S.Q."/>
            <person name="Stapleton M."/>
            <person name="Yamada C."/>
            <person name="Ashburner M."/>
            <person name="Gelbart W.M."/>
            <person name="Rubin G.M."/>
            <person name="Lewis S.E."/>
        </authorList>
    </citation>
    <scope>GENOME REANNOTATION</scope>
    <source>
        <strain evidence="3">Berkeley</strain>
    </source>
</reference>
<reference evidence="1 3" key="10">
    <citation type="journal article" date="2015" name="G3 (Bethesda)">
        <title>Gene Model Annotations for Drosophila melanogaster: The Rule-Benders.</title>
        <authorList>
            <consortium name="FlyBase Consortium"/>
            <person name="Crosby M.A."/>
            <person name="Gramates L.S."/>
            <person name="Dos Santos G."/>
            <person name="Matthews B.B."/>
            <person name="St Pierre S.E."/>
            <person name="Zhou P."/>
            <person name="Schroeder A.J."/>
            <person name="Falls K."/>
            <person name="Emmert D.B."/>
            <person name="Russo S.M."/>
            <person name="Gelbart W.M."/>
            <person name="null"/>
        </authorList>
    </citation>
    <scope>NUCLEOTIDE SEQUENCE [LARGE SCALE GENOMIC DNA]</scope>
    <source>
        <strain evidence="3">Berkeley</strain>
    </source>
</reference>
<proteinExistence type="predicted"/>
<dbReference type="Bgee" id="FBgn0284233">
    <property type="expression patterns" value="Expressed in insect adult head and 2 other cell types or tissues"/>
</dbReference>
<gene>
    <name evidence="1" type="primary">CG1461-5'utr</name>
    <name evidence="1" type="synonym">Dmel\CG46317</name>
    <name evidence="1 2" type="ORF">CG46317</name>
    <name evidence="1" type="ORF">Dmel_CG46317</name>
</gene>
<sequence length="15" mass="1858">MLVWNDKQDTNFSFI</sequence>
<dbReference type="VEuPathDB" id="VectorBase:FBgn0284233"/>
<organism evidence="1 3">
    <name type="scientific">Drosophila melanogaster</name>
    <name type="common">Fruit fly</name>
    <dbReference type="NCBI Taxonomy" id="7227"/>
    <lineage>
        <taxon>Eukaryota</taxon>
        <taxon>Metazoa</taxon>
        <taxon>Ecdysozoa</taxon>
        <taxon>Arthropoda</taxon>
        <taxon>Hexapoda</taxon>
        <taxon>Insecta</taxon>
        <taxon>Pterygota</taxon>
        <taxon>Neoptera</taxon>
        <taxon>Endopterygota</taxon>
        <taxon>Diptera</taxon>
        <taxon>Brachycera</taxon>
        <taxon>Muscomorpha</taxon>
        <taxon>Ephydroidea</taxon>
        <taxon>Drosophilidae</taxon>
        <taxon>Drosophila</taxon>
        <taxon>Sophophora</taxon>
    </lineage>
</organism>
<reference evidence="1 3" key="5">
    <citation type="journal article" date="2002" name="Genome Biol.">
        <title>Heterochromatic sequences in a Drosophila whole-genome shotgun assembly.</title>
        <authorList>
            <person name="Hoskins R.A."/>
            <person name="Smith C.D."/>
            <person name="Carlson J.W."/>
            <person name="Carvalho A.B."/>
            <person name="Halpern A."/>
            <person name="Kaminker J.S."/>
            <person name="Kennedy C."/>
            <person name="Mungall C.J."/>
            <person name="Sullivan B.A."/>
            <person name="Sutton G.G."/>
            <person name="Yasuhara J.C."/>
            <person name="Wakimoto B.T."/>
            <person name="Myers E.W."/>
            <person name="Celniker S.E."/>
            <person name="Rubin G.M."/>
            <person name="Karpen G.H."/>
        </authorList>
    </citation>
    <scope>NUCLEOTIDE SEQUENCE [LARGE SCALE GENOMIC DNA]</scope>
    <source>
        <strain evidence="3">Berkeley</strain>
    </source>
</reference>
<evidence type="ECO:0000313" key="3">
    <source>
        <dbReference type="Proteomes" id="UP000000803"/>
    </source>
</evidence>
<dbReference type="RefSeq" id="NP_001334678.1">
    <property type="nucleotide sequence ID" value="NM_001347796.1"/>
</dbReference>
<dbReference type="Proteomes" id="UP000000803">
    <property type="component" value="Chromosome X"/>
</dbReference>
<dbReference type="GeneID" id="30522406"/>
<dbReference type="FlyBase" id="FBgn0284233">
    <property type="gene designation" value="CG46317"/>
</dbReference>
<reference evidence="1 3" key="4">
    <citation type="journal article" date="2002" name="Genome Biol.">
        <title>The transposable elements of the Drosophila melanogaster euchromatin: a genomics perspective.</title>
        <authorList>
            <person name="Kaminker J.S."/>
            <person name="Bergman C.M."/>
            <person name="Kronmiller B."/>
            <person name="Carlson J."/>
            <person name="Svirskas R."/>
            <person name="Patel S."/>
            <person name="Frise E."/>
            <person name="Wheeler D.A."/>
            <person name="Lewis S.E."/>
            <person name="Rubin G.M."/>
            <person name="Ashburner M."/>
            <person name="Celniker S.E."/>
        </authorList>
    </citation>
    <scope>NUCLEOTIDE SEQUENCE [LARGE SCALE GENOMIC DNA]</scope>
    <source>
        <strain evidence="3">Berkeley</strain>
    </source>
</reference>
<reference evidence="1 3" key="6">
    <citation type="journal article" date="2005" name="PLoS Comput. Biol.">
        <title>Combined evidence annotation of transposable elements in genome sequences.</title>
        <authorList>
            <person name="Quesneville H."/>
            <person name="Bergman C.M."/>
            <person name="Andrieu O."/>
            <person name="Autard D."/>
            <person name="Nouaud D."/>
            <person name="Ashburner M."/>
            <person name="Anxolabehere D."/>
        </authorList>
    </citation>
    <scope>NUCLEOTIDE SEQUENCE [LARGE SCALE GENOMIC DNA]</scope>
    <source>
        <strain evidence="3">Berkeley</strain>
    </source>
</reference>
<keyword evidence="3" id="KW-1185">Reference proteome</keyword>
<reference evidence="1 3" key="11">
    <citation type="journal article" date="2015" name="Genome Res.">
        <title>The Release 6 reference sequence of the Drosophila melanogaster genome.</title>
        <authorList>
            <person name="Hoskins R.A."/>
            <person name="Carlson J.W."/>
            <person name="Wan K.H."/>
            <person name="Park S."/>
            <person name="Mendez I."/>
            <person name="Galle S.E."/>
            <person name="Booth B.W."/>
            <person name="Pfeiffer B.D."/>
            <person name="George R.A."/>
            <person name="Svirskas R."/>
            <person name="Krzywinski M."/>
            <person name="Schein J."/>
            <person name="Accardo M.C."/>
            <person name="Damia E."/>
            <person name="Messina G."/>
            <person name="Mendez-Lago M."/>
            <person name="de Pablos B."/>
            <person name="Demakova O.V."/>
            <person name="Andreyeva E.N."/>
            <person name="Boldyreva L.V."/>
            <person name="Marra M."/>
            <person name="Carvalho A.B."/>
            <person name="Dimitri P."/>
            <person name="Villasante A."/>
            <person name="Zhimulev I.F."/>
            <person name="Rubin G.M."/>
            <person name="Karpen G.H."/>
            <person name="Celniker S.E."/>
        </authorList>
    </citation>
    <scope>NUCLEOTIDE SEQUENCE [LARGE SCALE GENOMIC DNA]</scope>
    <source>
        <strain evidence="3">Berkeley</strain>
    </source>
</reference>